<dbReference type="Proteomes" id="UP000190285">
    <property type="component" value="Unassembled WGS sequence"/>
</dbReference>
<gene>
    <name evidence="8" type="ORF">SAMN02194393_03988</name>
</gene>
<dbReference type="InterPro" id="IPR015421">
    <property type="entry name" value="PyrdxlP-dep_Trfase_major"/>
</dbReference>
<protein>
    <submittedName>
        <fullName evidence="8">Arginine decarboxylase</fullName>
    </submittedName>
</protein>
<accession>A0A1T5M6B1</accession>
<keyword evidence="4" id="KW-0663">Pyridoxal phosphate</keyword>
<dbReference type="InterPro" id="IPR008286">
    <property type="entry name" value="Prn/Lys/Arg_de-COase_C"/>
</dbReference>
<dbReference type="InterPro" id="IPR036633">
    <property type="entry name" value="Prn/Lys/Arg_de-COase_C_sf"/>
</dbReference>
<sequence>MKRSTMMNELSKLSKRNMVSFHVPGHKSGKIFEKYKIDIGSNIGEFDITEIPGADNLYAPKSIIKESQNRAKDFYGSDYTFFLVNGTTCGIISMIMATTKPGDKIIVPRDCHKSVISGIILAGILPVYIKPEIYSKLFLMGAVTPEAIERAIQEHPDAKAVIITYPNYYGICSDIEKIVKIVRRHNKILLVDEAHGAHLKLSEKLPISALDAGADIVVHSTHKTLPAFTQGSMLHVKKGRVDIDKLKFMLSLNQSSSPSYLLMISLDMAMSIAAEEGRFLMEKLIENINGFKNEFTEIEGLNMISEEIIGRYGVKNIDITKLTISMKEIGIEGSKLEEILRKKYNIQVEMADIYNILAISSIANEKNDFKRLCKALKSIHDDRKINHKRIDIPEFSFRIPKIEILPREAVYKEKENISFIESSGRISGEYIMPYPPGIPLICPGEVISREVIEYVKILKSLGISIVGVSDSSLDTIKVIK</sequence>
<evidence type="ECO:0000256" key="2">
    <source>
        <dbReference type="ARBA" id="ARBA00010671"/>
    </source>
</evidence>
<organism evidence="8 9">
    <name type="scientific">Maledivibacter halophilus</name>
    <dbReference type="NCBI Taxonomy" id="36842"/>
    <lineage>
        <taxon>Bacteria</taxon>
        <taxon>Bacillati</taxon>
        <taxon>Bacillota</taxon>
        <taxon>Clostridia</taxon>
        <taxon>Peptostreptococcales</taxon>
        <taxon>Caminicellaceae</taxon>
        <taxon>Maledivibacter</taxon>
    </lineage>
</organism>
<evidence type="ECO:0000313" key="9">
    <source>
        <dbReference type="Proteomes" id="UP000190285"/>
    </source>
</evidence>
<dbReference type="InterPro" id="IPR000310">
    <property type="entry name" value="Orn/Lys/Arg_deCO2ase_major_dom"/>
</dbReference>
<evidence type="ECO:0000256" key="4">
    <source>
        <dbReference type="ARBA" id="ARBA00022898"/>
    </source>
</evidence>
<evidence type="ECO:0000313" key="8">
    <source>
        <dbReference type="EMBL" id="SKC83757.1"/>
    </source>
</evidence>
<dbReference type="SUPFAM" id="SSF53383">
    <property type="entry name" value="PLP-dependent transferases"/>
    <property type="match status" value="1"/>
</dbReference>
<dbReference type="CDD" id="cd00615">
    <property type="entry name" value="Orn_deC_like"/>
    <property type="match status" value="1"/>
</dbReference>
<comment type="similarity">
    <text evidence="2">Belongs to the Orn/Lys/Arg decarboxylase class-I family.</text>
</comment>
<keyword evidence="3" id="KW-0210">Decarboxylase</keyword>
<dbReference type="GO" id="GO:0016831">
    <property type="term" value="F:carboxy-lyase activity"/>
    <property type="evidence" value="ECO:0007669"/>
    <property type="project" value="UniProtKB-KW"/>
</dbReference>
<keyword evidence="9" id="KW-1185">Reference proteome</keyword>
<dbReference type="AlphaFoldDB" id="A0A1T5M6B1"/>
<evidence type="ECO:0000256" key="1">
    <source>
        <dbReference type="ARBA" id="ARBA00001933"/>
    </source>
</evidence>
<reference evidence="8 9" key="1">
    <citation type="submission" date="2017-02" db="EMBL/GenBank/DDBJ databases">
        <authorList>
            <person name="Peterson S.W."/>
        </authorList>
    </citation>
    <scope>NUCLEOTIDE SEQUENCE [LARGE SCALE GENOMIC DNA]</scope>
    <source>
        <strain evidence="8 9">M1</strain>
    </source>
</reference>
<keyword evidence="5" id="KW-0456">Lyase</keyword>
<dbReference type="SUPFAM" id="SSF55904">
    <property type="entry name" value="Ornithine decarboxylase C-terminal domain"/>
    <property type="match status" value="1"/>
</dbReference>
<dbReference type="PANTHER" id="PTHR43277:SF4">
    <property type="entry name" value="ARGININE DECARBOXYLASE"/>
    <property type="match status" value="1"/>
</dbReference>
<dbReference type="PANTHER" id="PTHR43277">
    <property type="entry name" value="ARGININE DECARBOXYLASE"/>
    <property type="match status" value="1"/>
</dbReference>
<dbReference type="InterPro" id="IPR052357">
    <property type="entry name" value="Orn_Lys_Arg_decarboxylase-I"/>
</dbReference>
<dbReference type="RefSeq" id="WP_244282165.1">
    <property type="nucleotide sequence ID" value="NZ_FUZT01000010.1"/>
</dbReference>
<evidence type="ECO:0000259" key="7">
    <source>
        <dbReference type="Pfam" id="PF03711"/>
    </source>
</evidence>
<dbReference type="STRING" id="36842.SAMN02194393_03988"/>
<name>A0A1T5M6B1_9FIRM</name>
<evidence type="ECO:0000256" key="5">
    <source>
        <dbReference type="ARBA" id="ARBA00023239"/>
    </source>
</evidence>
<dbReference type="Gene3D" id="3.40.640.10">
    <property type="entry name" value="Type I PLP-dependent aspartate aminotransferase-like (Major domain)"/>
    <property type="match status" value="1"/>
</dbReference>
<comment type="cofactor">
    <cofactor evidence="1">
        <name>pyridoxal 5'-phosphate</name>
        <dbReference type="ChEBI" id="CHEBI:597326"/>
    </cofactor>
</comment>
<dbReference type="InterPro" id="IPR015424">
    <property type="entry name" value="PyrdxlP-dep_Trfase"/>
</dbReference>
<feature type="domain" description="Orn/Lys/Arg decarboxylases family 1 pyridoxal-P attachment site" evidence="6">
    <location>
        <begin position="7"/>
        <end position="367"/>
    </location>
</feature>
<dbReference type="Pfam" id="PF03711">
    <property type="entry name" value="OKR_DC_1_C"/>
    <property type="match status" value="1"/>
</dbReference>
<evidence type="ECO:0000256" key="3">
    <source>
        <dbReference type="ARBA" id="ARBA00022793"/>
    </source>
</evidence>
<proteinExistence type="inferred from homology"/>
<evidence type="ECO:0000259" key="6">
    <source>
        <dbReference type="Pfam" id="PF01276"/>
    </source>
</evidence>
<dbReference type="Gene3D" id="3.90.100.10">
    <property type="entry name" value="Orn/Lys/Arg decarboxylase, C-terminal domain"/>
    <property type="match status" value="1"/>
</dbReference>
<feature type="domain" description="Orn/Lys/Arg decarboxylase C-terminal" evidence="7">
    <location>
        <begin position="368"/>
        <end position="461"/>
    </location>
</feature>
<dbReference type="Pfam" id="PF01276">
    <property type="entry name" value="OKR_DC_1"/>
    <property type="match status" value="1"/>
</dbReference>
<dbReference type="EMBL" id="FUZT01000010">
    <property type="protein sequence ID" value="SKC83757.1"/>
    <property type="molecule type" value="Genomic_DNA"/>
</dbReference>